<gene>
    <name evidence="1" type="ORF">K0O23_04630</name>
</gene>
<name>A0ABS7CR64_9BACT</name>
<evidence type="ECO:0000313" key="2">
    <source>
        <dbReference type="Proteomes" id="UP000813018"/>
    </source>
</evidence>
<sequence>MEFETSQLQRIYEAVTAKYHQVYNQYLDEFDDDEAYYKALEDGCEMVTDYKTIDGTQQFATTYITPDFVADIWYNVDKETGKKVYDNGFIRISRK</sequence>
<organism evidence="1 2">
    <name type="scientific">Pontibacter aydingkolensis</name>
    <dbReference type="NCBI Taxonomy" id="1911536"/>
    <lineage>
        <taxon>Bacteria</taxon>
        <taxon>Pseudomonadati</taxon>
        <taxon>Bacteroidota</taxon>
        <taxon>Cytophagia</taxon>
        <taxon>Cytophagales</taxon>
        <taxon>Hymenobacteraceae</taxon>
        <taxon>Pontibacter</taxon>
    </lineage>
</organism>
<dbReference type="EMBL" id="JAHYXK010000003">
    <property type="protein sequence ID" value="MBW7466344.1"/>
    <property type="molecule type" value="Genomic_DNA"/>
</dbReference>
<accession>A0ABS7CR64</accession>
<keyword evidence="2" id="KW-1185">Reference proteome</keyword>
<protein>
    <submittedName>
        <fullName evidence="1">Uncharacterized protein</fullName>
    </submittedName>
</protein>
<evidence type="ECO:0000313" key="1">
    <source>
        <dbReference type="EMBL" id="MBW7466344.1"/>
    </source>
</evidence>
<comment type="caution">
    <text evidence="1">The sequence shown here is derived from an EMBL/GenBank/DDBJ whole genome shotgun (WGS) entry which is preliminary data.</text>
</comment>
<reference evidence="1 2" key="1">
    <citation type="journal article" date="2016" name="Int. J. Syst. Evol. Microbiol.">
        <title>Pontibacter aydingkolensis sp. nov., isolated from soil of a salt lake.</title>
        <authorList>
            <person name="Osman G."/>
            <person name="Zhang T."/>
            <person name="Lou K."/>
            <person name="Gao Y."/>
            <person name="Chang W."/>
            <person name="Lin Q."/>
            <person name="Yang H.M."/>
            <person name="Huo X.D."/>
            <person name="Wang N."/>
        </authorList>
    </citation>
    <scope>NUCLEOTIDE SEQUENCE [LARGE SCALE GENOMIC DNA]</scope>
    <source>
        <strain evidence="1 2">KACC 19255</strain>
    </source>
</reference>
<dbReference type="RefSeq" id="WP_219876233.1">
    <property type="nucleotide sequence ID" value="NZ_JAHYXK010000003.1"/>
</dbReference>
<dbReference type="Proteomes" id="UP000813018">
    <property type="component" value="Unassembled WGS sequence"/>
</dbReference>
<proteinExistence type="predicted"/>